<evidence type="ECO:0000259" key="7">
    <source>
        <dbReference type="Pfam" id="PF17676"/>
    </source>
</evidence>
<dbReference type="Pfam" id="PF17676">
    <property type="entry name" value="Peptidase_S66C"/>
    <property type="match status" value="1"/>
</dbReference>
<dbReference type="Gene3D" id="3.50.30.60">
    <property type="entry name" value="LD-carboxypeptidase A C-terminal domain-like"/>
    <property type="match status" value="1"/>
</dbReference>
<dbReference type="PANTHER" id="PTHR30237">
    <property type="entry name" value="MURAMOYLTETRAPEPTIDE CARBOXYPEPTIDASE"/>
    <property type="match status" value="1"/>
</dbReference>
<comment type="similarity">
    <text evidence="1">Belongs to the peptidase S66 family.</text>
</comment>
<evidence type="ECO:0000313" key="9">
    <source>
        <dbReference type="Proteomes" id="UP000606008"/>
    </source>
</evidence>
<dbReference type="RefSeq" id="WP_166690948.1">
    <property type="nucleotide sequence ID" value="NZ_WAEL01000001.1"/>
</dbReference>
<dbReference type="Pfam" id="PF02016">
    <property type="entry name" value="Peptidase_S66"/>
    <property type="match status" value="1"/>
</dbReference>
<dbReference type="CDD" id="cd07025">
    <property type="entry name" value="Peptidase_S66"/>
    <property type="match status" value="1"/>
</dbReference>
<keyword evidence="4" id="KW-0378">Hydrolase</keyword>
<dbReference type="InterPro" id="IPR027478">
    <property type="entry name" value="LdcA_N"/>
</dbReference>
<evidence type="ECO:0000256" key="3">
    <source>
        <dbReference type="ARBA" id="ARBA00022670"/>
    </source>
</evidence>
<keyword evidence="5" id="KW-0720">Serine protease</keyword>
<evidence type="ECO:0000259" key="6">
    <source>
        <dbReference type="Pfam" id="PF02016"/>
    </source>
</evidence>
<feature type="domain" description="LD-carboxypeptidase N-terminal" evidence="6">
    <location>
        <begin position="13"/>
        <end position="129"/>
    </location>
</feature>
<feature type="domain" description="LD-carboxypeptidase C-terminal" evidence="7">
    <location>
        <begin position="173"/>
        <end position="289"/>
    </location>
</feature>
<dbReference type="InterPro" id="IPR027461">
    <property type="entry name" value="Carboxypeptidase_A_C_sf"/>
</dbReference>
<reference evidence="8" key="1">
    <citation type="submission" date="2024-05" db="EMBL/GenBank/DDBJ databases">
        <authorList>
            <person name="Jung D.-H."/>
        </authorList>
    </citation>
    <scope>NUCLEOTIDE SEQUENCE</scope>
    <source>
        <strain evidence="8">JA-25</strain>
    </source>
</reference>
<evidence type="ECO:0000256" key="4">
    <source>
        <dbReference type="ARBA" id="ARBA00022801"/>
    </source>
</evidence>
<keyword evidence="2" id="KW-0121">Carboxypeptidase</keyword>
<dbReference type="Gene3D" id="3.40.50.10740">
    <property type="entry name" value="Class I glutamine amidotransferase-like"/>
    <property type="match status" value="1"/>
</dbReference>
<gene>
    <name evidence="8" type="ORF">F7231_03905</name>
</gene>
<protein>
    <submittedName>
        <fullName evidence="8">LD-carboxypeptidase</fullName>
    </submittedName>
</protein>
<dbReference type="SUPFAM" id="SSF52317">
    <property type="entry name" value="Class I glutamine amidotransferase-like"/>
    <property type="match status" value="1"/>
</dbReference>
<keyword evidence="9" id="KW-1185">Reference proteome</keyword>
<evidence type="ECO:0000256" key="2">
    <source>
        <dbReference type="ARBA" id="ARBA00022645"/>
    </source>
</evidence>
<dbReference type="Proteomes" id="UP000606008">
    <property type="component" value="Unassembled WGS sequence"/>
</dbReference>
<dbReference type="InterPro" id="IPR040921">
    <property type="entry name" value="Peptidase_S66C"/>
</dbReference>
<dbReference type="PIRSF" id="PIRSF028757">
    <property type="entry name" value="LD-carboxypeptidase"/>
    <property type="match status" value="1"/>
</dbReference>
<dbReference type="PANTHER" id="PTHR30237:SF2">
    <property type="entry name" value="MUREIN TETRAPEPTIDE CARBOXYPEPTIDASE"/>
    <property type="match status" value="1"/>
</dbReference>
<dbReference type="InterPro" id="IPR029062">
    <property type="entry name" value="Class_I_gatase-like"/>
</dbReference>
<proteinExistence type="inferred from homology"/>
<evidence type="ECO:0000313" key="8">
    <source>
        <dbReference type="EMBL" id="NID09303.1"/>
    </source>
</evidence>
<dbReference type="SUPFAM" id="SSF141986">
    <property type="entry name" value="LD-carboxypeptidase A C-terminal domain-like"/>
    <property type="match status" value="1"/>
</dbReference>
<dbReference type="InterPro" id="IPR040449">
    <property type="entry name" value="Peptidase_S66_N"/>
</dbReference>
<evidence type="ECO:0000256" key="1">
    <source>
        <dbReference type="ARBA" id="ARBA00010233"/>
    </source>
</evidence>
<evidence type="ECO:0000256" key="5">
    <source>
        <dbReference type="ARBA" id="ARBA00022825"/>
    </source>
</evidence>
<sequence>MLIPPFLKPGDTVVILAPASPFPYDDLANAFHTLRHDWQLLVREGAHLQSSAGAFAGTDEQRLDDLQKAINDPSVRAIFAARGGYGSYRLIEQLDFSPLVTQPKWLVGFSDITILLSHVQRLGVASLHAIMPRQFRLDAVAEDIETLRQWLFGETVSPYTVAADKLNRVGIGQGVLTGGNLSLVMHTLGTSSEVDWAGKLLFIEDLDETVFSLDRSMIQLRRAGKLADLAGLLVGTFSDMRDNTTMPYGKNANELIAEAVAAYTYPVAFGMPVGHEGRNLALPVGLPGTLTVGSEGSALSFG</sequence>
<dbReference type="EMBL" id="WAEL01000001">
    <property type="protein sequence ID" value="NID09303.1"/>
    <property type="molecule type" value="Genomic_DNA"/>
</dbReference>
<name>A0ABX0QEY9_9BACT</name>
<organism evidence="8 9">
    <name type="scientific">Fibrivirga algicola</name>
    <dbReference type="NCBI Taxonomy" id="2950420"/>
    <lineage>
        <taxon>Bacteria</taxon>
        <taxon>Pseudomonadati</taxon>
        <taxon>Bacteroidota</taxon>
        <taxon>Cytophagia</taxon>
        <taxon>Cytophagales</taxon>
        <taxon>Spirosomataceae</taxon>
        <taxon>Fibrivirga</taxon>
    </lineage>
</organism>
<accession>A0ABX0QEY9</accession>
<keyword evidence="3" id="KW-0645">Protease</keyword>
<dbReference type="InterPro" id="IPR003507">
    <property type="entry name" value="S66_fam"/>
</dbReference>
<comment type="caution">
    <text evidence="8">The sequence shown here is derived from an EMBL/GenBank/DDBJ whole genome shotgun (WGS) entry which is preliminary data.</text>
</comment>